<organism evidence="3 4">
    <name type="scientific">Durusdinium trenchii</name>
    <dbReference type="NCBI Taxonomy" id="1381693"/>
    <lineage>
        <taxon>Eukaryota</taxon>
        <taxon>Sar</taxon>
        <taxon>Alveolata</taxon>
        <taxon>Dinophyceae</taxon>
        <taxon>Suessiales</taxon>
        <taxon>Symbiodiniaceae</taxon>
        <taxon>Durusdinium</taxon>
    </lineage>
</organism>
<feature type="region of interest" description="Disordered" evidence="1">
    <location>
        <begin position="848"/>
        <end position="1017"/>
    </location>
</feature>
<comment type="caution">
    <text evidence="3">The sequence shown here is derived from an EMBL/GenBank/DDBJ whole genome shotgun (WGS) entry which is preliminary data.</text>
</comment>
<dbReference type="Pfam" id="PF03456">
    <property type="entry name" value="uDENN"/>
    <property type="match status" value="1"/>
</dbReference>
<name>A0ABP0S4Z3_9DINO</name>
<gene>
    <name evidence="3" type="ORF">SCF082_LOCUS50011</name>
</gene>
<dbReference type="EMBL" id="CAXAMM010042906">
    <property type="protein sequence ID" value="CAK9107428.1"/>
    <property type="molecule type" value="Genomic_DNA"/>
</dbReference>
<evidence type="ECO:0000256" key="1">
    <source>
        <dbReference type="SAM" id="MobiDB-lite"/>
    </source>
</evidence>
<accession>A0ABP0S4Z3</accession>
<evidence type="ECO:0000313" key="4">
    <source>
        <dbReference type="Proteomes" id="UP001642464"/>
    </source>
</evidence>
<feature type="compositionally biased region" description="Low complexity" evidence="1">
    <location>
        <begin position="1001"/>
        <end position="1010"/>
    </location>
</feature>
<dbReference type="InterPro" id="IPR005113">
    <property type="entry name" value="uDENN_dom"/>
</dbReference>
<dbReference type="SUPFAM" id="SSF51905">
    <property type="entry name" value="FAD/NAD(P)-binding domain"/>
    <property type="match status" value="1"/>
</dbReference>
<feature type="compositionally biased region" description="Pro residues" evidence="1">
    <location>
        <begin position="933"/>
        <end position="963"/>
    </location>
</feature>
<sequence length="1091" mass="120260">MDYQDRVLEEVEMKTTWKCCRCLPDSLQNVPIFSALIKYNQLHESIFGKFPYGLPPKPKDWSKIDMTATEFLKKNGLEILEPVFLYTQQVQGYGLLDQIPAFYLLWWHHPDVINGTVRGFLGSGEYLVSVLKNGYQSLWKKMVERHSTEVNYITGAKVTGVKRTPTVEVKYMHAGVEKTLEADIFISAIDLRRFRNLITDLDPEEEQLFGRLTSSSLTTTLYKGKTTEHEHTVEWWFSRMGNPVSPPGSTGKPVAQFYGHRNSRMVARPSMPSNLVGIAGNGVELRVAYQYMDRPIESGDASKLLTTLENLTTAGEESLGCAPSSHQVDVLLQKPWDYFSRFDAQGLREGLLWKILDLQGQRNTGFIGSSVCFEPRSLCACVREPCPLRAALMDGGFPQPEHAIRYFAVIGAKEDTDAPAEAGQVLPVSILQRYPKEDSPDARFPPALASFCFPRGGAKVVPAEEEAWAFPALHLWCTHSSGLLVQKALAVVSKQPLWGARAQASSEGYIVNFVAETPLPPPGFVVSVALPQLPELALHRNQLPLLDLPVRRMIQQLKPETMVSVVEARVSRSVASDLSMDSGTGSPKSLAERNHMKMGIVYWGCGLEGQGWDFLGRNPGGFPRIDRNSDALVDSWKGRMENAQVTLRMCASEGPGFKRYVKHFLMLSAQGCVEFRLPQYHRHNTLNRRKVLTERIVIGGILDGYHRGAANTGMNISNGGPNENSFVAYLRRRCRRYRAQANRLGGHFAAVILEGGRKELQFTAAARAVTTEREAKLKRILLVLGGPDGISKQVREQMREVLEEYTDFPLLGLALPGGILHSYYALATVLVFHDQNLLLPFLEVQLGRPKHSPQPPSRPPPEHHQPQPPKQPPPEHLLKITKPAEPPEPLEQISEPSKPPLEPSAPPPEPIKPPPSTPKQPSEPTKQPSEPAKQPPATPKPEPTKQPPEPCKQPPEPCKQPPEPSKDPSEPSKVPPPASEPKASVAPVPRHVPPPKPMPRPAVASVASVAPKPPSSLPEALQVIQAKGPPAPRPAGPVNAFTVTALAFSSVKAPPPHGPAAVYVPLLPNALVDFCGAPLPFVRVPKWPETA</sequence>
<dbReference type="InterPro" id="IPR036188">
    <property type="entry name" value="FAD/NAD-bd_sf"/>
</dbReference>
<protein>
    <submittedName>
        <fullName evidence="3">Filamentous hemagglutinin</fullName>
    </submittedName>
</protein>
<feature type="compositionally biased region" description="Pro residues" evidence="1">
    <location>
        <begin position="897"/>
        <end position="918"/>
    </location>
</feature>
<dbReference type="Gene3D" id="1.10.405.20">
    <property type="match status" value="1"/>
</dbReference>
<feature type="domain" description="uDENN" evidence="2">
    <location>
        <begin position="429"/>
        <end position="457"/>
    </location>
</feature>
<evidence type="ECO:0000259" key="2">
    <source>
        <dbReference type="Pfam" id="PF03456"/>
    </source>
</evidence>
<keyword evidence="4" id="KW-1185">Reference proteome</keyword>
<feature type="compositionally biased region" description="Low complexity" evidence="1">
    <location>
        <begin position="919"/>
        <end position="932"/>
    </location>
</feature>
<evidence type="ECO:0000313" key="3">
    <source>
        <dbReference type="EMBL" id="CAK9107428.1"/>
    </source>
</evidence>
<feature type="compositionally biased region" description="Low complexity" evidence="1">
    <location>
        <begin position="980"/>
        <end position="989"/>
    </location>
</feature>
<feature type="compositionally biased region" description="Pro residues" evidence="1">
    <location>
        <begin position="866"/>
        <end position="875"/>
    </location>
</feature>
<proteinExistence type="predicted"/>
<feature type="compositionally biased region" description="Pro residues" evidence="1">
    <location>
        <begin position="990"/>
        <end position="1000"/>
    </location>
</feature>
<dbReference type="Gene3D" id="3.50.50.60">
    <property type="entry name" value="FAD/NAD(P)-binding domain"/>
    <property type="match status" value="1"/>
</dbReference>
<dbReference type="Proteomes" id="UP001642464">
    <property type="component" value="Unassembled WGS sequence"/>
</dbReference>
<dbReference type="Gene3D" id="3.30.70.1990">
    <property type="match status" value="1"/>
</dbReference>
<reference evidence="3 4" key="1">
    <citation type="submission" date="2024-02" db="EMBL/GenBank/DDBJ databases">
        <authorList>
            <person name="Chen Y."/>
            <person name="Shah S."/>
            <person name="Dougan E. K."/>
            <person name="Thang M."/>
            <person name="Chan C."/>
        </authorList>
    </citation>
    <scope>NUCLEOTIDE SEQUENCE [LARGE SCALE GENOMIC DNA]</scope>
</reference>